<dbReference type="GO" id="GO:0008289">
    <property type="term" value="F:lipid binding"/>
    <property type="evidence" value="ECO:0007669"/>
    <property type="project" value="UniProtKB-KW"/>
</dbReference>
<dbReference type="Proteomes" id="UP000300879">
    <property type="component" value="Chromosome"/>
</dbReference>
<dbReference type="OrthoDB" id="9780660at2"/>
<dbReference type="Pfam" id="PF02645">
    <property type="entry name" value="DegV"/>
    <property type="match status" value="1"/>
</dbReference>
<dbReference type="PANTHER" id="PTHR33434">
    <property type="entry name" value="DEGV DOMAIN-CONTAINING PROTEIN DR_1986-RELATED"/>
    <property type="match status" value="1"/>
</dbReference>
<dbReference type="SUPFAM" id="SSF82549">
    <property type="entry name" value="DAK1/DegV-like"/>
    <property type="match status" value="1"/>
</dbReference>
<evidence type="ECO:0000313" key="2">
    <source>
        <dbReference type="EMBL" id="QCT02375.1"/>
    </source>
</evidence>
<sequence>MSRTVIVTDSTSDIPAALIEQHGIVVVPLRVLFGNESYSDGTEITASQFYKRLVESPQLPTTSQPSPADFVAAYERIFEQHPGCYILSMHLSSALSGTYQAARLATDLMEGDHEERVQVWDSKSASYGFGMFVVHAAKLAAEGKSLEEIVASTEELRSKRALYFLVDTLEYLQKGGRIGKASAVVGTLLNIKPILSIDAEGVIYSVDKVRGRKKATARMIQLFQQDLSGVTKIKVAVGTTADPASVQDFLEQLSSVFTIEETLFSDIGAVVGTHVGPGTIAAYIWPA</sequence>
<reference evidence="2 3" key="1">
    <citation type="submission" date="2019-05" db="EMBL/GenBank/DDBJ databases">
        <authorList>
            <person name="Chen C."/>
        </authorList>
    </citation>
    <scope>NUCLEOTIDE SEQUENCE [LARGE SCALE GENOMIC DNA]</scope>
    <source>
        <strain evidence="2 3">HB172198</strain>
    </source>
</reference>
<dbReference type="InterPro" id="IPR050270">
    <property type="entry name" value="DegV_domain_contain"/>
</dbReference>
<dbReference type="Gene3D" id="3.30.1180.10">
    <property type="match status" value="1"/>
</dbReference>
<dbReference type="EMBL" id="CP040396">
    <property type="protein sequence ID" value="QCT02375.1"/>
    <property type="molecule type" value="Genomic_DNA"/>
</dbReference>
<proteinExistence type="predicted"/>
<dbReference type="NCBIfam" id="TIGR00762">
    <property type="entry name" value="DegV"/>
    <property type="match status" value="1"/>
</dbReference>
<dbReference type="InterPro" id="IPR003797">
    <property type="entry name" value="DegV"/>
</dbReference>
<organism evidence="2 3">
    <name type="scientific">Paenibacillus algicola</name>
    <dbReference type="NCBI Taxonomy" id="2565926"/>
    <lineage>
        <taxon>Bacteria</taxon>
        <taxon>Bacillati</taxon>
        <taxon>Bacillota</taxon>
        <taxon>Bacilli</taxon>
        <taxon>Bacillales</taxon>
        <taxon>Paenibacillaceae</taxon>
        <taxon>Paenibacillus</taxon>
    </lineage>
</organism>
<dbReference type="KEGG" id="palo:E6C60_1660"/>
<dbReference type="InterPro" id="IPR043168">
    <property type="entry name" value="DegV_C"/>
</dbReference>
<keyword evidence="3" id="KW-1185">Reference proteome</keyword>
<protein>
    <submittedName>
        <fullName evidence="2">DegV family protein</fullName>
    </submittedName>
</protein>
<gene>
    <name evidence="2" type="ORF">E6C60_1660</name>
</gene>
<dbReference type="PANTHER" id="PTHR33434:SF2">
    <property type="entry name" value="FATTY ACID-BINDING PROTEIN TM_1468"/>
    <property type="match status" value="1"/>
</dbReference>
<evidence type="ECO:0000256" key="1">
    <source>
        <dbReference type="ARBA" id="ARBA00023121"/>
    </source>
</evidence>
<dbReference type="RefSeq" id="WP_138225418.1">
    <property type="nucleotide sequence ID" value="NZ_CP040396.1"/>
</dbReference>
<dbReference type="Gene3D" id="3.40.50.10170">
    <property type="match status" value="1"/>
</dbReference>
<keyword evidence="1" id="KW-0446">Lipid-binding</keyword>
<name>A0A4P8XJ30_9BACL</name>
<dbReference type="PROSITE" id="PS51482">
    <property type="entry name" value="DEGV"/>
    <property type="match status" value="1"/>
</dbReference>
<evidence type="ECO:0000313" key="3">
    <source>
        <dbReference type="Proteomes" id="UP000300879"/>
    </source>
</evidence>
<dbReference type="AlphaFoldDB" id="A0A4P8XJ30"/>
<accession>A0A4P8XJ30</accession>